<dbReference type="OrthoDB" id="1113652at2"/>
<dbReference type="EMBL" id="QLMA01000002">
    <property type="protein sequence ID" value="RAJ85382.1"/>
    <property type="molecule type" value="Genomic_DNA"/>
</dbReference>
<accession>A0A327W819</accession>
<keyword evidence="1" id="KW-0732">Signal</keyword>
<gene>
    <name evidence="2" type="ORF">CLV59_10284</name>
</gene>
<dbReference type="GO" id="GO:0016787">
    <property type="term" value="F:hydrolase activity"/>
    <property type="evidence" value="ECO:0007669"/>
    <property type="project" value="UniProtKB-KW"/>
</dbReference>
<keyword evidence="3" id="KW-1185">Reference proteome</keyword>
<feature type="chain" id="PRO_5016290076" evidence="1">
    <location>
        <begin position="21"/>
        <end position="443"/>
    </location>
</feature>
<dbReference type="AlphaFoldDB" id="A0A327W819"/>
<protein>
    <submittedName>
        <fullName evidence="2">Substrate import-associated zinc metallohydrolase lipoprotein</fullName>
    </submittedName>
</protein>
<keyword evidence="2" id="KW-0449">Lipoprotein</keyword>
<reference evidence="2 3" key="1">
    <citation type="submission" date="2018-06" db="EMBL/GenBank/DDBJ databases">
        <title>Genomic Encyclopedia of Archaeal and Bacterial Type Strains, Phase II (KMG-II): from individual species to whole genera.</title>
        <authorList>
            <person name="Goeker M."/>
        </authorList>
    </citation>
    <scope>NUCLEOTIDE SEQUENCE [LARGE SCALE GENOMIC DNA]</scope>
    <source>
        <strain evidence="2 3">DSM 29821</strain>
    </source>
</reference>
<sequence>MKKYFILILASAAVSLSACKKTDDLNKPIVGLGGDTWTKTPLDNWLYSTFTQPFNLEVKYRWDGSELDPTKTLVPPDTARVRPLMEVVNSGWIQPYIAEKGATFIKQYSPKQYMLVGSVEYNSGGTVKLGEAEGGFRVTLYNVNNFSKSTRSNVQGVLKTIHHEFAHIMHQTIIYPKDFPLLTGGSYTADWNNQPLADAYSYGYVTQYSRAAPEEDFAEMVSVMLTQGRGGYETLLKQTGVNVAIIRKKEAIVVGYFKQSWGIDFTGLQTKVQKDLNSYSNPPVFAQIGFNKAFTSFSINPALVGGQSDKFNTAWDAAKTAILNVNTTAKYTLESMNVVFASATSMQLKVNFRAAAGTSAGTLYTGTFTYDMAANTAAETYTFTYNSADANGTVIAAAAKPLTDFFTGAFKTNYFYAADAKVEFGGFVKSDDASTFTFGTLNL</sequence>
<dbReference type="InterPro" id="IPR030890">
    <property type="entry name" value="LP_HExxH_w_TonB"/>
</dbReference>
<dbReference type="Pfam" id="PF15890">
    <property type="entry name" value="Peptidase_Mx1"/>
    <property type="match status" value="1"/>
</dbReference>
<proteinExistence type="predicted"/>
<dbReference type="PROSITE" id="PS51257">
    <property type="entry name" value="PROKAR_LIPOPROTEIN"/>
    <property type="match status" value="1"/>
</dbReference>
<organism evidence="2 3">
    <name type="scientific">Chitinophaga dinghuensis</name>
    <dbReference type="NCBI Taxonomy" id="1539050"/>
    <lineage>
        <taxon>Bacteria</taxon>
        <taxon>Pseudomonadati</taxon>
        <taxon>Bacteroidota</taxon>
        <taxon>Chitinophagia</taxon>
        <taxon>Chitinophagales</taxon>
        <taxon>Chitinophagaceae</taxon>
        <taxon>Chitinophaga</taxon>
    </lineage>
</organism>
<keyword evidence="2" id="KW-0378">Hydrolase</keyword>
<name>A0A327W819_9BACT</name>
<comment type="caution">
    <text evidence="2">The sequence shown here is derived from an EMBL/GenBank/DDBJ whole genome shotgun (WGS) entry which is preliminary data.</text>
</comment>
<evidence type="ECO:0000313" key="3">
    <source>
        <dbReference type="Proteomes" id="UP000249819"/>
    </source>
</evidence>
<dbReference type="Gene3D" id="3.40.390.70">
    <property type="match status" value="1"/>
</dbReference>
<evidence type="ECO:0000313" key="2">
    <source>
        <dbReference type="EMBL" id="RAJ85382.1"/>
    </source>
</evidence>
<dbReference type="SUPFAM" id="SSF55486">
    <property type="entry name" value="Metalloproteases ('zincins'), catalytic domain"/>
    <property type="match status" value="1"/>
</dbReference>
<dbReference type="Proteomes" id="UP000249819">
    <property type="component" value="Unassembled WGS sequence"/>
</dbReference>
<evidence type="ECO:0000256" key="1">
    <source>
        <dbReference type="SAM" id="SignalP"/>
    </source>
</evidence>
<dbReference type="NCBIfam" id="TIGR04549">
    <property type="entry name" value="LP_HExxH_w_tonB"/>
    <property type="match status" value="1"/>
</dbReference>
<dbReference type="RefSeq" id="WP_111591048.1">
    <property type="nucleotide sequence ID" value="NZ_QLMA01000002.1"/>
</dbReference>
<feature type="signal peptide" evidence="1">
    <location>
        <begin position="1"/>
        <end position="20"/>
    </location>
</feature>